<name>A0A059C870_EUCGR</name>
<accession>A0A059C870</accession>
<dbReference type="InParanoid" id="A0A059C870"/>
<sequence length="263" mass="29760">MEEAEAVMKIIDTCWFELEILKKRPDTSPSSASRSDPGQESIEIPEKGSPRLQISRTPSILVRSMSDQTSIIPSSFQSSPLSPASVLRATPMHSMIYEEEVIREEEEGFKWNEPRSSEFSRRNKGQMGGRGKRRALSKSLSELEFEEVKGFMDLGFVFAEEDSVDSSLVSIIPGLQRLGKKIKDGDEDDEDGDHHQEDGDEKEIVGEPAVVARPYLSEAWEWWEEKKEEDPLMNWKVPALGNETDMRESLKSWAHTVASTVVR</sequence>
<reference evidence="2" key="1">
    <citation type="submission" date="2013-07" db="EMBL/GenBank/DDBJ databases">
        <title>The genome of Eucalyptus grandis.</title>
        <authorList>
            <person name="Schmutz J."/>
            <person name="Hayes R."/>
            <person name="Myburg A."/>
            <person name="Tuskan G."/>
            <person name="Grattapaglia D."/>
            <person name="Rokhsar D.S."/>
        </authorList>
    </citation>
    <scope>NUCLEOTIDE SEQUENCE</scope>
    <source>
        <tissue evidence="2">Leaf extractions</tissue>
    </source>
</reference>
<protein>
    <recommendedName>
        <fullName evidence="3">DUF1685 domain-containing protein</fullName>
    </recommendedName>
</protein>
<feature type="region of interest" description="Disordered" evidence="1">
    <location>
        <begin position="25"/>
        <end position="56"/>
    </location>
</feature>
<feature type="region of interest" description="Disordered" evidence="1">
    <location>
        <begin position="180"/>
        <end position="208"/>
    </location>
</feature>
<dbReference type="eggNOG" id="ENOG502RYMY">
    <property type="taxonomic scope" value="Eukaryota"/>
</dbReference>
<proteinExistence type="predicted"/>
<gene>
    <name evidence="2" type="ORF">EUGRSUZ_E02771</name>
</gene>
<evidence type="ECO:0000256" key="1">
    <source>
        <dbReference type="SAM" id="MobiDB-lite"/>
    </source>
</evidence>
<feature type="compositionally biased region" description="Basic and acidic residues" evidence="1">
    <location>
        <begin position="192"/>
        <end position="205"/>
    </location>
</feature>
<dbReference type="PANTHER" id="PTHR33785:SF12">
    <property type="entry name" value="DUF1685 FAMILY PROTEIN"/>
    <property type="match status" value="1"/>
</dbReference>
<dbReference type="STRING" id="71139.A0A059C870"/>
<evidence type="ECO:0000313" key="2">
    <source>
        <dbReference type="EMBL" id="KCW74140.1"/>
    </source>
</evidence>
<evidence type="ECO:0008006" key="3">
    <source>
        <dbReference type="Google" id="ProtNLM"/>
    </source>
</evidence>
<dbReference type="OMA" id="DETMMTT"/>
<dbReference type="PANTHER" id="PTHR33785">
    <property type="entry name" value="OS06G0550800 PROTEIN"/>
    <property type="match status" value="1"/>
</dbReference>
<organism evidence="2">
    <name type="scientific">Eucalyptus grandis</name>
    <name type="common">Flooded gum</name>
    <dbReference type="NCBI Taxonomy" id="71139"/>
    <lineage>
        <taxon>Eukaryota</taxon>
        <taxon>Viridiplantae</taxon>
        <taxon>Streptophyta</taxon>
        <taxon>Embryophyta</taxon>
        <taxon>Tracheophyta</taxon>
        <taxon>Spermatophyta</taxon>
        <taxon>Magnoliopsida</taxon>
        <taxon>eudicotyledons</taxon>
        <taxon>Gunneridae</taxon>
        <taxon>Pentapetalae</taxon>
        <taxon>rosids</taxon>
        <taxon>malvids</taxon>
        <taxon>Myrtales</taxon>
        <taxon>Myrtaceae</taxon>
        <taxon>Myrtoideae</taxon>
        <taxon>Eucalypteae</taxon>
        <taxon>Eucalyptus</taxon>
    </lineage>
</organism>
<dbReference type="AlphaFoldDB" id="A0A059C870"/>
<dbReference type="EMBL" id="KK198757">
    <property type="protein sequence ID" value="KCW74140.1"/>
    <property type="molecule type" value="Genomic_DNA"/>
</dbReference>
<dbReference type="FunCoup" id="A0A059C870">
    <property type="interactions" value="61"/>
</dbReference>
<feature type="compositionally biased region" description="Polar residues" evidence="1">
    <location>
        <begin position="27"/>
        <end position="38"/>
    </location>
</feature>
<dbReference type="Gramene" id="KCW74140">
    <property type="protein sequence ID" value="KCW74140"/>
    <property type="gene ID" value="EUGRSUZ_E02771"/>
</dbReference>
<feature type="region of interest" description="Disordered" evidence="1">
    <location>
        <begin position="116"/>
        <end position="135"/>
    </location>
</feature>